<feature type="compositionally biased region" description="Low complexity" evidence="3">
    <location>
        <begin position="150"/>
        <end position="187"/>
    </location>
</feature>
<dbReference type="InterPro" id="IPR035979">
    <property type="entry name" value="RBD_domain_sf"/>
</dbReference>
<dbReference type="PANTHER" id="PTHR48029:SF1">
    <property type="entry name" value="NUCLEOLAR PROTEIN 8"/>
    <property type="match status" value="1"/>
</dbReference>
<protein>
    <submittedName>
        <fullName evidence="5">Glycine-rich RNA-binding protein 6, mitochondrial</fullName>
    </submittedName>
</protein>
<dbReference type="PROSITE" id="PS50102">
    <property type="entry name" value="RRM"/>
    <property type="match status" value="1"/>
</dbReference>
<feature type="compositionally biased region" description="Polar residues" evidence="3">
    <location>
        <begin position="188"/>
        <end position="233"/>
    </location>
</feature>
<keyword evidence="1 2" id="KW-0694">RNA-binding</keyword>
<sequence length="405" mass="43902">MMDFVVKMMGKGLEWPWGMLKCMGRAFGRLEVAGVWDLDDMRGNALLGLSKRTSTEGLREAFSKFGEVVHAKVVTDRVSGYSKGFGFVRYASIEEAEEGIKGMDGKFLDGWVIFAEYARPRQPPNQDQSSQPQFNNYGSAPQSNYSSPLSQSTSYYTSAATSNYSSQAPSQPPLSSSSYSPQATQPPLSNSYYAPQTSQPQQSYGGSVPPSNYESVQSQSGYASSYFNHTPQTSQPPPSNGSVPATNYESVQSQSGYASSYFNHTPQTSQPPPSNGSVAASNYESVQSQSGYASSYFNHSNASSPPFNYSSEISQPTSNPSTAPSWYSSPTSQPGSYMSEPPNYAQSHYGSSPVSNHSSQTQNNSLKSENPLNNSSPRNSETFEPSSSYSSELKSDFEPGRAANY</sequence>
<dbReference type="GO" id="GO:0003723">
    <property type="term" value="F:RNA binding"/>
    <property type="evidence" value="ECO:0007669"/>
    <property type="project" value="UniProtKB-UniRule"/>
</dbReference>
<dbReference type="SUPFAM" id="SSF54928">
    <property type="entry name" value="RNA-binding domain, RBD"/>
    <property type="match status" value="1"/>
</dbReference>
<evidence type="ECO:0000259" key="4">
    <source>
        <dbReference type="PROSITE" id="PS50102"/>
    </source>
</evidence>
<feature type="compositionally biased region" description="Polar residues" evidence="3">
    <location>
        <begin position="134"/>
        <end position="149"/>
    </location>
</feature>
<feature type="compositionally biased region" description="Polar residues" evidence="3">
    <location>
        <begin position="344"/>
        <end position="379"/>
    </location>
</feature>
<accession>A0A2I0W312</accession>
<keyword evidence="6" id="KW-1185">Reference proteome</keyword>
<dbReference type="Pfam" id="PF00076">
    <property type="entry name" value="RRM_1"/>
    <property type="match status" value="1"/>
</dbReference>
<feature type="compositionally biased region" description="Low complexity" evidence="3">
    <location>
        <begin position="124"/>
        <end position="133"/>
    </location>
</feature>
<dbReference type="InterPro" id="IPR000504">
    <property type="entry name" value="RRM_dom"/>
</dbReference>
<evidence type="ECO:0000313" key="5">
    <source>
        <dbReference type="EMBL" id="PKU70043.1"/>
    </source>
</evidence>
<evidence type="ECO:0000256" key="2">
    <source>
        <dbReference type="PROSITE-ProRule" id="PRU00176"/>
    </source>
</evidence>
<dbReference type="SMART" id="SM00360">
    <property type="entry name" value="RRM"/>
    <property type="match status" value="1"/>
</dbReference>
<proteinExistence type="predicted"/>
<feature type="region of interest" description="Disordered" evidence="3">
    <location>
        <begin position="121"/>
        <end position="405"/>
    </location>
</feature>
<dbReference type="InterPro" id="IPR012677">
    <property type="entry name" value="Nucleotide-bd_a/b_plait_sf"/>
</dbReference>
<gene>
    <name evidence="5" type="primary">RBG6</name>
    <name evidence="5" type="ORF">MA16_Dca014489</name>
</gene>
<feature type="domain" description="RRM" evidence="4">
    <location>
        <begin position="48"/>
        <end position="120"/>
    </location>
</feature>
<feature type="compositionally biased region" description="Low complexity" evidence="3">
    <location>
        <begin position="380"/>
        <end position="392"/>
    </location>
</feature>
<reference evidence="5 6" key="1">
    <citation type="journal article" date="2016" name="Sci. Rep.">
        <title>The Dendrobium catenatum Lindl. genome sequence provides insights into polysaccharide synthase, floral development and adaptive evolution.</title>
        <authorList>
            <person name="Zhang G.Q."/>
            <person name="Xu Q."/>
            <person name="Bian C."/>
            <person name="Tsai W.C."/>
            <person name="Yeh C.M."/>
            <person name="Liu K.W."/>
            <person name="Yoshida K."/>
            <person name="Zhang L.S."/>
            <person name="Chang S.B."/>
            <person name="Chen F."/>
            <person name="Shi Y."/>
            <person name="Su Y.Y."/>
            <person name="Zhang Y.Q."/>
            <person name="Chen L.J."/>
            <person name="Yin Y."/>
            <person name="Lin M."/>
            <person name="Huang H."/>
            <person name="Deng H."/>
            <person name="Wang Z.W."/>
            <person name="Zhu S.L."/>
            <person name="Zhao X."/>
            <person name="Deng C."/>
            <person name="Niu S.C."/>
            <person name="Huang J."/>
            <person name="Wang M."/>
            <person name="Liu G.H."/>
            <person name="Yang H.J."/>
            <person name="Xiao X.J."/>
            <person name="Hsiao Y.Y."/>
            <person name="Wu W.L."/>
            <person name="Chen Y.Y."/>
            <person name="Mitsuda N."/>
            <person name="Ohme-Takagi M."/>
            <person name="Luo Y.B."/>
            <person name="Van de Peer Y."/>
            <person name="Liu Z.J."/>
        </authorList>
    </citation>
    <scope>NUCLEOTIDE SEQUENCE [LARGE SCALE GENOMIC DNA]</scope>
    <source>
        <tissue evidence="5">The whole plant</tissue>
    </source>
</reference>
<feature type="compositionally biased region" description="Polar residues" evidence="3">
    <location>
        <begin position="275"/>
        <end position="336"/>
    </location>
</feature>
<evidence type="ECO:0000256" key="1">
    <source>
        <dbReference type="ARBA" id="ARBA00022884"/>
    </source>
</evidence>
<dbReference type="AlphaFoldDB" id="A0A2I0W312"/>
<evidence type="ECO:0000313" key="6">
    <source>
        <dbReference type="Proteomes" id="UP000233837"/>
    </source>
</evidence>
<dbReference type="EMBL" id="KZ502957">
    <property type="protein sequence ID" value="PKU70043.1"/>
    <property type="molecule type" value="Genomic_DNA"/>
</dbReference>
<dbReference type="STRING" id="906689.A0A2I0W312"/>
<dbReference type="PANTHER" id="PTHR48029">
    <property type="entry name" value="NUCLEOLAR PROTEIN 8"/>
    <property type="match status" value="1"/>
</dbReference>
<dbReference type="Gene3D" id="3.30.70.330">
    <property type="match status" value="1"/>
</dbReference>
<reference evidence="5 6" key="2">
    <citation type="journal article" date="2017" name="Nature">
        <title>The Apostasia genome and the evolution of orchids.</title>
        <authorList>
            <person name="Zhang G.Q."/>
            <person name="Liu K.W."/>
            <person name="Li Z."/>
            <person name="Lohaus R."/>
            <person name="Hsiao Y.Y."/>
            <person name="Niu S.C."/>
            <person name="Wang J.Y."/>
            <person name="Lin Y.C."/>
            <person name="Xu Q."/>
            <person name="Chen L.J."/>
            <person name="Yoshida K."/>
            <person name="Fujiwara S."/>
            <person name="Wang Z.W."/>
            <person name="Zhang Y.Q."/>
            <person name="Mitsuda N."/>
            <person name="Wang M."/>
            <person name="Liu G.H."/>
            <person name="Pecoraro L."/>
            <person name="Huang H.X."/>
            <person name="Xiao X.J."/>
            <person name="Lin M."/>
            <person name="Wu X.Y."/>
            <person name="Wu W.L."/>
            <person name="Chen Y.Y."/>
            <person name="Chang S.B."/>
            <person name="Sakamoto S."/>
            <person name="Ohme-Takagi M."/>
            <person name="Yagi M."/>
            <person name="Zeng S.J."/>
            <person name="Shen C.Y."/>
            <person name="Yeh C.M."/>
            <person name="Luo Y.B."/>
            <person name="Tsai W.C."/>
            <person name="Van de Peer Y."/>
            <person name="Liu Z.J."/>
        </authorList>
    </citation>
    <scope>NUCLEOTIDE SEQUENCE [LARGE SCALE GENOMIC DNA]</scope>
    <source>
        <tissue evidence="5">The whole plant</tissue>
    </source>
</reference>
<evidence type="ECO:0000256" key="3">
    <source>
        <dbReference type="SAM" id="MobiDB-lite"/>
    </source>
</evidence>
<organism evidence="5 6">
    <name type="scientific">Dendrobium catenatum</name>
    <dbReference type="NCBI Taxonomy" id="906689"/>
    <lineage>
        <taxon>Eukaryota</taxon>
        <taxon>Viridiplantae</taxon>
        <taxon>Streptophyta</taxon>
        <taxon>Embryophyta</taxon>
        <taxon>Tracheophyta</taxon>
        <taxon>Spermatophyta</taxon>
        <taxon>Magnoliopsida</taxon>
        <taxon>Liliopsida</taxon>
        <taxon>Asparagales</taxon>
        <taxon>Orchidaceae</taxon>
        <taxon>Epidendroideae</taxon>
        <taxon>Malaxideae</taxon>
        <taxon>Dendrobiinae</taxon>
        <taxon>Dendrobium</taxon>
    </lineage>
</organism>
<dbReference type="Proteomes" id="UP000233837">
    <property type="component" value="Unassembled WGS sequence"/>
</dbReference>
<feature type="compositionally biased region" description="Polar residues" evidence="3">
    <location>
        <begin position="240"/>
        <end position="268"/>
    </location>
</feature>
<name>A0A2I0W312_9ASPA</name>